<dbReference type="AlphaFoldDB" id="A0AAV7Q0G8"/>
<organism evidence="1 2">
    <name type="scientific">Pleurodeles waltl</name>
    <name type="common">Iberian ribbed newt</name>
    <dbReference type="NCBI Taxonomy" id="8319"/>
    <lineage>
        <taxon>Eukaryota</taxon>
        <taxon>Metazoa</taxon>
        <taxon>Chordata</taxon>
        <taxon>Craniata</taxon>
        <taxon>Vertebrata</taxon>
        <taxon>Euteleostomi</taxon>
        <taxon>Amphibia</taxon>
        <taxon>Batrachia</taxon>
        <taxon>Caudata</taxon>
        <taxon>Salamandroidea</taxon>
        <taxon>Salamandridae</taxon>
        <taxon>Pleurodelinae</taxon>
        <taxon>Pleurodeles</taxon>
    </lineage>
</organism>
<sequence>MKRPLPGWRAAASAAYILAVWSRVSLLGDLQRETDSHPAWRPCCRRSGPADDAGGGCSFLAVLGPTRRCLRERACTLLTNNLHVRLSPLGGGSSGVLLSPWLGAAAAYTAYRSSKLVVEAQQTFSLTLGILLLPKVLQTCGLAWHSSELYHRSGEVKGLKLGVGRMEGW</sequence>
<evidence type="ECO:0000313" key="2">
    <source>
        <dbReference type="Proteomes" id="UP001066276"/>
    </source>
</evidence>
<reference evidence="1" key="1">
    <citation type="journal article" date="2022" name="bioRxiv">
        <title>Sequencing and chromosome-scale assembly of the giantPleurodeles waltlgenome.</title>
        <authorList>
            <person name="Brown T."/>
            <person name="Elewa A."/>
            <person name="Iarovenko S."/>
            <person name="Subramanian E."/>
            <person name="Araus A.J."/>
            <person name="Petzold A."/>
            <person name="Susuki M."/>
            <person name="Suzuki K.-i.T."/>
            <person name="Hayashi T."/>
            <person name="Toyoda A."/>
            <person name="Oliveira C."/>
            <person name="Osipova E."/>
            <person name="Leigh N.D."/>
            <person name="Simon A."/>
            <person name="Yun M.H."/>
        </authorList>
    </citation>
    <scope>NUCLEOTIDE SEQUENCE</scope>
    <source>
        <strain evidence="1">20211129_DDA</strain>
        <tissue evidence="1">Liver</tissue>
    </source>
</reference>
<protein>
    <submittedName>
        <fullName evidence="1">Uncharacterized protein</fullName>
    </submittedName>
</protein>
<dbReference type="EMBL" id="JANPWB010000011">
    <property type="protein sequence ID" value="KAJ1132745.1"/>
    <property type="molecule type" value="Genomic_DNA"/>
</dbReference>
<dbReference type="Proteomes" id="UP001066276">
    <property type="component" value="Chromosome 7"/>
</dbReference>
<proteinExistence type="predicted"/>
<comment type="caution">
    <text evidence="1">The sequence shown here is derived from an EMBL/GenBank/DDBJ whole genome shotgun (WGS) entry which is preliminary data.</text>
</comment>
<evidence type="ECO:0000313" key="1">
    <source>
        <dbReference type="EMBL" id="KAJ1132745.1"/>
    </source>
</evidence>
<keyword evidence="2" id="KW-1185">Reference proteome</keyword>
<accession>A0AAV7Q0G8</accession>
<name>A0AAV7Q0G8_PLEWA</name>
<gene>
    <name evidence="1" type="ORF">NDU88_011048</name>
</gene>